<dbReference type="Proteomes" id="UP001178507">
    <property type="component" value="Unassembled WGS sequence"/>
</dbReference>
<evidence type="ECO:0000313" key="4">
    <source>
        <dbReference type="Proteomes" id="UP001178507"/>
    </source>
</evidence>
<protein>
    <submittedName>
        <fullName evidence="3">Uncharacterized protein</fullName>
    </submittedName>
</protein>
<dbReference type="EMBL" id="CAUJNA010003605">
    <property type="protein sequence ID" value="CAJ1405860.1"/>
    <property type="molecule type" value="Genomic_DNA"/>
</dbReference>
<feature type="region of interest" description="Disordered" evidence="2">
    <location>
        <begin position="228"/>
        <end position="252"/>
    </location>
</feature>
<keyword evidence="4" id="KW-1185">Reference proteome</keyword>
<accession>A0AA36NB61</accession>
<gene>
    <name evidence="3" type="ORF">EVOR1521_LOCUS27969</name>
</gene>
<organism evidence="3 4">
    <name type="scientific">Effrenium voratum</name>
    <dbReference type="NCBI Taxonomy" id="2562239"/>
    <lineage>
        <taxon>Eukaryota</taxon>
        <taxon>Sar</taxon>
        <taxon>Alveolata</taxon>
        <taxon>Dinophyceae</taxon>
        <taxon>Suessiales</taxon>
        <taxon>Symbiodiniaceae</taxon>
        <taxon>Effrenium</taxon>
    </lineage>
</organism>
<evidence type="ECO:0000256" key="1">
    <source>
        <dbReference type="SAM" id="Coils"/>
    </source>
</evidence>
<reference evidence="3" key="1">
    <citation type="submission" date="2023-08" db="EMBL/GenBank/DDBJ databases">
        <authorList>
            <person name="Chen Y."/>
            <person name="Shah S."/>
            <person name="Dougan E. K."/>
            <person name="Thang M."/>
            <person name="Chan C."/>
        </authorList>
    </citation>
    <scope>NUCLEOTIDE SEQUENCE</scope>
</reference>
<feature type="coiled-coil region" evidence="1">
    <location>
        <begin position="3"/>
        <end position="37"/>
    </location>
</feature>
<feature type="compositionally biased region" description="Low complexity" evidence="2">
    <location>
        <begin position="228"/>
        <end position="239"/>
    </location>
</feature>
<evidence type="ECO:0000256" key="2">
    <source>
        <dbReference type="SAM" id="MobiDB-lite"/>
    </source>
</evidence>
<sequence>MSRSSAARELVEIRQRLAGLQDEVASLADRVTALELASEFELVLPTEEAAESPRSTSAASSHAPVSTERRLAAARSIGLFWLVPWVGKRGEFGDSVFTGFPSEWEARAAVTAAGLETIARRVVPLQLFSRPSVATVRGASPENRSPKSFTLTCSSAPTVPVLRCLHLALTRPAAAVSGLPLPGLDPAVVNAAIAAGISREHLAEMSALIQKRPGKLGDIPAPAAKRPLAARADPLSASASEEEEPEPAKGVDPVAKALSKLTEIADALASNRKQERGLQAILEGAGSNSSHGEGASGSAGRRNAVALQQLRAALSSQPAYIYERIEANLRADFNLARQLPGSSAVPVSARAWLELRSKVQPYQTNIRFIWGIAGVWDCLMNEEPGELSLEESPPFSAFNHHRLPEGSETPFTKLAEPVWLDLLLWKLKEIEDFLDKRSSVAHAAALLVGPKFTLVGG</sequence>
<dbReference type="AlphaFoldDB" id="A0AA36NB61"/>
<comment type="caution">
    <text evidence="3">The sequence shown here is derived from an EMBL/GenBank/DDBJ whole genome shotgun (WGS) entry which is preliminary data.</text>
</comment>
<proteinExistence type="predicted"/>
<evidence type="ECO:0000313" key="3">
    <source>
        <dbReference type="EMBL" id="CAJ1405860.1"/>
    </source>
</evidence>
<name>A0AA36NB61_9DINO</name>
<keyword evidence="1" id="KW-0175">Coiled coil</keyword>